<dbReference type="SUPFAM" id="SSF56300">
    <property type="entry name" value="Metallo-dependent phosphatases"/>
    <property type="match status" value="1"/>
</dbReference>
<dbReference type="Pfam" id="PF00149">
    <property type="entry name" value="Metallophos"/>
    <property type="match status" value="1"/>
</dbReference>
<dbReference type="InterPro" id="IPR029052">
    <property type="entry name" value="Metallo-depent_PP-like"/>
</dbReference>
<dbReference type="Gene3D" id="2.60.40.380">
    <property type="entry name" value="Purple acid phosphatase-like, N-terminal"/>
    <property type="match status" value="1"/>
</dbReference>
<dbReference type="InterPro" id="IPR039331">
    <property type="entry name" value="PAPs-like"/>
</dbReference>
<dbReference type="OrthoDB" id="45007at2759"/>
<keyword evidence="3" id="KW-0325">Glycoprotein</keyword>
<feature type="domain" description="Purple acid phosphatase N-terminal" evidence="7">
    <location>
        <begin position="27"/>
        <end position="127"/>
    </location>
</feature>
<dbReference type="Proteomes" id="UP000663832">
    <property type="component" value="Unassembled WGS sequence"/>
</dbReference>
<proteinExistence type="inferred from homology"/>
<keyword evidence="1 4" id="KW-0732">Signal</keyword>
<evidence type="ECO:0000313" key="11">
    <source>
        <dbReference type="Proteomes" id="UP000663877"/>
    </source>
</evidence>
<keyword evidence="10" id="KW-1185">Reference proteome</keyword>
<sequence>MHLICVFILMSLIKSLDSTICLAKLVPDQIRLAFAGNQGVSVGWQSFSCPLTTSNPNPTPTVIYGLSKTNLNLTSINGNSSVYDTNYILKTSWFYSVELTNLQPSTVYYYQIKQSNYVSASNIFSFTSAPIYGSRSRAINIITYGDFGVDGIVEDILNGKCLFERALGALQKMLPVTDFFLHHGDICYADDSPEDLFLTYEAAFNYCQSMMTNITSTRFYMTAVGNHEVNCTEIPVLNQLCSSSKKNQIPYSHRFNMPSKQSGGYLNSWYSFDYGFVHVISISCESDFPLAPSGNLLDTTTQVNWLKNDLSKVNRTITPWVIVQCHRAWKGSISKADIKEDGIINCPSCKAAFESLLIQYNVDLYLAGHVHWYERICLNGVVNTTQYVNPIGPVYLINGAIGSPEGSDKLSQRSNDSCFLSTDPGFGFLTITDPSHATFTYYRVSDMAILDQITIVKKR</sequence>
<dbReference type="Pfam" id="PF14008">
    <property type="entry name" value="Metallophos_C"/>
    <property type="match status" value="1"/>
</dbReference>
<reference evidence="8" key="1">
    <citation type="submission" date="2021-02" db="EMBL/GenBank/DDBJ databases">
        <authorList>
            <person name="Nowell W R."/>
        </authorList>
    </citation>
    <scope>NUCLEOTIDE SEQUENCE</scope>
</reference>
<dbReference type="Proteomes" id="UP000663877">
    <property type="component" value="Unassembled WGS sequence"/>
</dbReference>
<feature type="domain" description="Calcineurin-like phosphoesterase" evidence="5">
    <location>
        <begin position="175"/>
        <end position="373"/>
    </location>
</feature>
<dbReference type="EMBL" id="CAJNOM010000195">
    <property type="protein sequence ID" value="CAF1210356.1"/>
    <property type="molecule type" value="Genomic_DNA"/>
</dbReference>
<dbReference type="Pfam" id="PF16656">
    <property type="entry name" value="Pur_ac_phosph_N"/>
    <property type="match status" value="1"/>
</dbReference>
<protein>
    <recommendedName>
        <fullName evidence="4">Purple acid phosphatase</fullName>
        <ecNumber evidence="4">3.1.3.2</ecNumber>
    </recommendedName>
</protein>
<dbReference type="PANTHER" id="PTHR22953">
    <property type="entry name" value="ACID PHOSPHATASE RELATED"/>
    <property type="match status" value="1"/>
</dbReference>
<evidence type="ECO:0000256" key="2">
    <source>
        <dbReference type="ARBA" id="ARBA00022801"/>
    </source>
</evidence>
<evidence type="ECO:0000313" key="9">
    <source>
        <dbReference type="EMBL" id="CAF1210356.1"/>
    </source>
</evidence>
<organism evidence="8 11">
    <name type="scientific">Adineta steineri</name>
    <dbReference type="NCBI Taxonomy" id="433720"/>
    <lineage>
        <taxon>Eukaryota</taxon>
        <taxon>Metazoa</taxon>
        <taxon>Spiralia</taxon>
        <taxon>Gnathifera</taxon>
        <taxon>Rotifera</taxon>
        <taxon>Eurotatoria</taxon>
        <taxon>Bdelloidea</taxon>
        <taxon>Adinetida</taxon>
        <taxon>Adinetidae</taxon>
        <taxon>Adineta</taxon>
    </lineage>
</organism>
<comment type="catalytic activity">
    <reaction evidence="4">
        <text>a phosphate monoester + H2O = an alcohol + phosphate</text>
        <dbReference type="Rhea" id="RHEA:15017"/>
        <dbReference type="ChEBI" id="CHEBI:15377"/>
        <dbReference type="ChEBI" id="CHEBI:30879"/>
        <dbReference type="ChEBI" id="CHEBI:43474"/>
        <dbReference type="ChEBI" id="CHEBI:67140"/>
        <dbReference type="EC" id="3.1.3.2"/>
    </reaction>
</comment>
<gene>
    <name evidence="8" type="ORF">BJG266_LOCUS22761</name>
    <name evidence="9" type="ORF">QVE165_LOCUS26326</name>
</gene>
<keyword evidence="2 4" id="KW-0378">Hydrolase</keyword>
<dbReference type="PANTHER" id="PTHR22953:SF153">
    <property type="entry name" value="PURPLE ACID PHOSPHATASE"/>
    <property type="match status" value="1"/>
</dbReference>
<dbReference type="CDD" id="cd00839">
    <property type="entry name" value="MPP_PAPs"/>
    <property type="match status" value="1"/>
</dbReference>
<dbReference type="Gene3D" id="3.60.21.10">
    <property type="match status" value="1"/>
</dbReference>
<dbReference type="InterPro" id="IPR025733">
    <property type="entry name" value="PAPs_C"/>
</dbReference>
<dbReference type="AlphaFoldDB" id="A0A814R0E1"/>
<evidence type="ECO:0000313" key="8">
    <source>
        <dbReference type="EMBL" id="CAF1126628.1"/>
    </source>
</evidence>
<evidence type="ECO:0000259" key="6">
    <source>
        <dbReference type="Pfam" id="PF14008"/>
    </source>
</evidence>
<comment type="caution">
    <text evidence="8">The sequence shown here is derived from an EMBL/GenBank/DDBJ whole genome shotgun (WGS) entry which is preliminary data.</text>
</comment>
<dbReference type="GO" id="GO:0046872">
    <property type="term" value="F:metal ion binding"/>
    <property type="evidence" value="ECO:0007669"/>
    <property type="project" value="InterPro"/>
</dbReference>
<evidence type="ECO:0000259" key="5">
    <source>
        <dbReference type="Pfam" id="PF00149"/>
    </source>
</evidence>
<evidence type="ECO:0000256" key="1">
    <source>
        <dbReference type="ARBA" id="ARBA00022729"/>
    </source>
</evidence>
<evidence type="ECO:0000256" key="3">
    <source>
        <dbReference type="ARBA" id="ARBA00023180"/>
    </source>
</evidence>
<evidence type="ECO:0000313" key="10">
    <source>
        <dbReference type="Proteomes" id="UP000663832"/>
    </source>
</evidence>
<evidence type="ECO:0000256" key="4">
    <source>
        <dbReference type="RuleBase" id="RU361203"/>
    </source>
</evidence>
<feature type="chain" id="PRO_5035953104" description="Purple acid phosphatase" evidence="4">
    <location>
        <begin position="19"/>
        <end position="459"/>
    </location>
</feature>
<dbReference type="GO" id="GO:0003993">
    <property type="term" value="F:acid phosphatase activity"/>
    <property type="evidence" value="ECO:0007669"/>
    <property type="project" value="UniProtKB-EC"/>
</dbReference>
<dbReference type="EC" id="3.1.3.2" evidence="4"/>
<dbReference type="SUPFAM" id="SSF49363">
    <property type="entry name" value="Purple acid phosphatase, N-terminal domain"/>
    <property type="match status" value="1"/>
</dbReference>
<dbReference type="InterPro" id="IPR008963">
    <property type="entry name" value="Purple_acid_Pase-like_N"/>
</dbReference>
<feature type="signal peptide" evidence="4">
    <location>
        <begin position="1"/>
        <end position="18"/>
    </location>
</feature>
<name>A0A814R0E1_9BILA</name>
<evidence type="ECO:0000259" key="7">
    <source>
        <dbReference type="Pfam" id="PF16656"/>
    </source>
</evidence>
<feature type="domain" description="Purple acid phosphatase C-terminal" evidence="6">
    <location>
        <begin position="392"/>
        <end position="452"/>
    </location>
</feature>
<dbReference type="EMBL" id="CAJNOI010000145">
    <property type="protein sequence ID" value="CAF1126628.1"/>
    <property type="molecule type" value="Genomic_DNA"/>
</dbReference>
<dbReference type="InterPro" id="IPR004843">
    <property type="entry name" value="Calcineurin-like_PHP"/>
</dbReference>
<dbReference type="InterPro" id="IPR041792">
    <property type="entry name" value="MPP_PAP"/>
</dbReference>
<accession>A0A814R0E1</accession>
<dbReference type="InterPro" id="IPR015914">
    <property type="entry name" value="PAPs_N"/>
</dbReference>
<comment type="similarity">
    <text evidence="4">Belongs to the metallophosphoesterase superfamily. Purple acid phosphatase family.</text>
</comment>